<dbReference type="SUPFAM" id="SSF69593">
    <property type="entry name" value="Glycerol-3-phosphate (1)-acyltransferase"/>
    <property type="match status" value="1"/>
</dbReference>
<evidence type="ECO:0000256" key="2">
    <source>
        <dbReference type="ARBA" id="ARBA00023315"/>
    </source>
</evidence>
<dbReference type="SMART" id="SM00563">
    <property type="entry name" value="PlsC"/>
    <property type="match status" value="1"/>
</dbReference>
<keyword evidence="5" id="KW-1185">Reference proteome</keyword>
<dbReference type="Proteomes" id="UP000717364">
    <property type="component" value="Unassembled WGS sequence"/>
</dbReference>
<proteinExistence type="predicted"/>
<evidence type="ECO:0000259" key="3">
    <source>
        <dbReference type="SMART" id="SM00563"/>
    </source>
</evidence>
<dbReference type="PANTHER" id="PTHR10434:SF40">
    <property type="entry name" value="1-ACYL-SN-GLYCEROL-3-PHOSPHATE ACYLTRANSFERASE"/>
    <property type="match status" value="1"/>
</dbReference>
<dbReference type="AlphaFoldDB" id="A0A947GM35"/>
<accession>A0A947GM35</accession>
<reference evidence="4" key="1">
    <citation type="submission" date="2020-11" db="EMBL/GenBank/DDBJ databases">
        <authorList>
            <person name="Konstantinou D."/>
            <person name="Gkelis S."/>
            <person name="Popin R."/>
            <person name="Fewer D."/>
            <person name="Sivonen K."/>
        </authorList>
    </citation>
    <scope>NUCLEOTIDE SEQUENCE</scope>
    <source>
        <strain evidence="4">TAU-MAC 1115</strain>
    </source>
</reference>
<evidence type="ECO:0000313" key="5">
    <source>
        <dbReference type="Proteomes" id="UP000717364"/>
    </source>
</evidence>
<evidence type="ECO:0000256" key="1">
    <source>
        <dbReference type="ARBA" id="ARBA00022679"/>
    </source>
</evidence>
<keyword evidence="1" id="KW-0808">Transferase</keyword>
<dbReference type="GO" id="GO:0003841">
    <property type="term" value="F:1-acylglycerol-3-phosphate O-acyltransferase activity"/>
    <property type="evidence" value="ECO:0007669"/>
    <property type="project" value="TreeGrafter"/>
</dbReference>
<keyword evidence="2 4" id="KW-0012">Acyltransferase</keyword>
<sequence>MAPETNLFFPPKQQPLLIRLVQSVSYLVLQRLYRCDLVVSDDDIAQLRAIDSSRVVYVCNHPTMEDGMALFSLAARVGQLWHYIVARESFKGLQGKFLQWMGCYSIRRGLGDRASIAQTLSLLKEPQARVVIFPEGGCSYQNDTVMPFRSGAIQMPLQVMAQLAKQDPDTDLYVVPISLKYRYIEPMTAVIEQTLQGLEQELGIVVADMADAKTFYQRLLAIASLVLNRIESEFSLSSHPEQDWNQRIDRLRNHVIDQCEQQLDLQPNGAPIRERVYKIQALLEAEEPKTIAEDDALYWTTVRLLNFDAIYDGYVAADPTPERFLDTLMRLEREVYQIEHIQPKAYRQAIFRIGQPINLKHYVADLRRDKAGTVARLTKQLRQAVQDNLAS</sequence>
<dbReference type="InterPro" id="IPR002123">
    <property type="entry name" value="Plipid/glycerol_acylTrfase"/>
</dbReference>
<dbReference type="GO" id="GO:0006654">
    <property type="term" value="P:phosphatidic acid biosynthetic process"/>
    <property type="evidence" value="ECO:0007669"/>
    <property type="project" value="TreeGrafter"/>
</dbReference>
<evidence type="ECO:0000313" key="4">
    <source>
        <dbReference type="EMBL" id="MBT9315281.1"/>
    </source>
</evidence>
<reference evidence="4" key="2">
    <citation type="journal article" date="2021" name="Mar. Drugs">
        <title>Genome Reduction and Secondary Metabolism of the Marine Sponge-Associated Cyanobacterium Leptothoe.</title>
        <authorList>
            <person name="Konstantinou D."/>
            <person name="Popin R.V."/>
            <person name="Fewer D.P."/>
            <person name="Sivonen K."/>
            <person name="Gkelis S."/>
        </authorList>
    </citation>
    <scope>NUCLEOTIDE SEQUENCE</scope>
    <source>
        <strain evidence="4">TAU-MAC 1115</strain>
    </source>
</reference>
<protein>
    <submittedName>
        <fullName evidence="4">1-acyl-sn-glycerol-3-phosphate acyltransferase</fullName>
    </submittedName>
</protein>
<gene>
    <name evidence="4" type="ORF">IXB50_07565</name>
</gene>
<name>A0A947GM35_9CYAN</name>
<feature type="domain" description="Phospholipid/glycerol acyltransferase" evidence="3">
    <location>
        <begin position="55"/>
        <end position="182"/>
    </location>
</feature>
<dbReference type="Pfam" id="PF01553">
    <property type="entry name" value="Acyltransferase"/>
    <property type="match status" value="1"/>
</dbReference>
<comment type="caution">
    <text evidence="4">The sequence shown here is derived from an EMBL/GenBank/DDBJ whole genome shotgun (WGS) entry which is preliminary data.</text>
</comment>
<dbReference type="EMBL" id="JADOES010000010">
    <property type="protein sequence ID" value="MBT9315281.1"/>
    <property type="molecule type" value="Genomic_DNA"/>
</dbReference>
<dbReference type="PANTHER" id="PTHR10434">
    <property type="entry name" value="1-ACYL-SN-GLYCEROL-3-PHOSPHATE ACYLTRANSFERASE"/>
    <property type="match status" value="1"/>
</dbReference>
<organism evidence="4 5">
    <name type="scientific">Leptothoe spongobia TAU-MAC 1115</name>
    <dbReference type="NCBI Taxonomy" id="1967444"/>
    <lineage>
        <taxon>Bacteria</taxon>
        <taxon>Bacillati</taxon>
        <taxon>Cyanobacteriota</taxon>
        <taxon>Cyanophyceae</taxon>
        <taxon>Nodosilineales</taxon>
        <taxon>Cymatolegaceae</taxon>
        <taxon>Leptothoe</taxon>
        <taxon>Leptothoe spongobia</taxon>
    </lineage>
</organism>